<reference evidence="1" key="1">
    <citation type="submission" date="2022-04" db="EMBL/GenBank/DDBJ databases">
        <title>Genome of the entomopathogenic fungus Entomophthora muscae.</title>
        <authorList>
            <person name="Elya C."/>
            <person name="Lovett B.R."/>
            <person name="Lee E."/>
            <person name="Macias A.M."/>
            <person name="Hajek A.E."/>
            <person name="De Bivort B.L."/>
            <person name="Kasson M.T."/>
            <person name="De Fine Licht H.H."/>
            <person name="Stajich J.E."/>
        </authorList>
    </citation>
    <scope>NUCLEOTIDE SEQUENCE</scope>
    <source>
        <strain evidence="1">Berkeley</strain>
    </source>
</reference>
<dbReference type="Proteomes" id="UP001165960">
    <property type="component" value="Unassembled WGS sequence"/>
</dbReference>
<organism evidence="1 2">
    <name type="scientific">Entomophthora muscae</name>
    <dbReference type="NCBI Taxonomy" id="34485"/>
    <lineage>
        <taxon>Eukaryota</taxon>
        <taxon>Fungi</taxon>
        <taxon>Fungi incertae sedis</taxon>
        <taxon>Zoopagomycota</taxon>
        <taxon>Entomophthoromycotina</taxon>
        <taxon>Entomophthoromycetes</taxon>
        <taxon>Entomophthorales</taxon>
        <taxon>Entomophthoraceae</taxon>
        <taxon>Entomophthora</taxon>
    </lineage>
</organism>
<protein>
    <submittedName>
        <fullName evidence="1">Uncharacterized protein</fullName>
    </submittedName>
</protein>
<evidence type="ECO:0000313" key="1">
    <source>
        <dbReference type="EMBL" id="KAJ9061328.1"/>
    </source>
</evidence>
<keyword evidence="2" id="KW-1185">Reference proteome</keyword>
<sequence length="221" mass="23956">MLMETSYTPRPSKAKLLYPSMLASRSSLQVLPSVRIDNSSSLETRAQELELNPNPGPPRVAGPVDHRTARLRFSGINPLQADTKNVGPCSETGQTKEIIASNGRLITALNGGTEAVTIGFMNVKSTPVANQEPSPGRGTCLWPDPMTTTLKQDNQIANLRFLTNERTPGPSAILLPLDPSTQCPQACLSQCPDEPLMENIKFGGGVLYRPKDPALQTYCHF</sequence>
<comment type="caution">
    <text evidence="1">The sequence shown here is derived from an EMBL/GenBank/DDBJ whole genome shotgun (WGS) entry which is preliminary data.</text>
</comment>
<accession>A0ACC2SG85</accession>
<evidence type="ECO:0000313" key="2">
    <source>
        <dbReference type="Proteomes" id="UP001165960"/>
    </source>
</evidence>
<name>A0ACC2SG85_9FUNG</name>
<proteinExistence type="predicted"/>
<gene>
    <name evidence="1" type="ORF">DSO57_1021787</name>
</gene>
<dbReference type="EMBL" id="QTSX02005077">
    <property type="protein sequence ID" value="KAJ9061328.1"/>
    <property type="molecule type" value="Genomic_DNA"/>
</dbReference>